<keyword evidence="3" id="KW-0949">S-adenosyl-L-methionine</keyword>
<dbReference type="Proteomes" id="UP001163882">
    <property type="component" value="Chromosome"/>
</dbReference>
<accession>A0ABY6IM73</accession>
<protein>
    <submittedName>
        <fullName evidence="5">Class I SAM-dependent methyltransferase</fullName>
    </submittedName>
</protein>
<keyword evidence="6" id="KW-1185">Reference proteome</keyword>
<feature type="domain" description="Methyltransferase" evidence="4">
    <location>
        <begin position="24"/>
        <end position="126"/>
    </location>
</feature>
<keyword evidence="1 5" id="KW-0489">Methyltransferase</keyword>
<name>A0ABY6IM73_9HYPH</name>
<dbReference type="PANTHER" id="PTHR43464">
    <property type="entry name" value="METHYLTRANSFERASE"/>
    <property type="match status" value="1"/>
</dbReference>
<dbReference type="InterPro" id="IPR029063">
    <property type="entry name" value="SAM-dependent_MTases_sf"/>
</dbReference>
<dbReference type="Gene3D" id="3.40.50.150">
    <property type="entry name" value="Vaccinia Virus protein VP39"/>
    <property type="match status" value="1"/>
</dbReference>
<dbReference type="SUPFAM" id="SSF53335">
    <property type="entry name" value="S-adenosyl-L-methionine-dependent methyltransferases"/>
    <property type="match status" value="1"/>
</dbReference>
<gene>
    <name evidence="5" type="ORF">OF122_16920</name>
</gene>
<dbReference type="Pfam" id="PF13649">
    <property type="entry name" value="Methyltransf_25"/>
    <property type="match status" value="1"/>
</dbReference>
<evidence type="ECO:0000256" key="3">
    <source>
        <dbReference type="ARBA" id="ARBA00022691"/>
    </source>
</evidence>
<keyword evidence="2" id="KW-0808">Transferase</keyword>
<dbReference type="PANTHER" id="PTHR43464:SF19">
    <property type="entry name" value="UBIQUINONE BIOSYNTHESIS O-METHYLTRANSFERASE, MITOCHONDRIAL"/>
    <property type="match status" value="1"/>
</dbReference>
<proteinExistence type="predicted"/>
<sequence length="142" mass="14937">MAKDISDRLLAIVDGLPLRPGMRVLEIGCGPGAMAREMARRIGDGKVVAIDRSARAIELARSGSAPEMAAGALEFRQSAAEDFTLEPGEASFDIAVAVRVGALDGRHPQAGVKARAAIRRALGPEGKLFIDTRAPMEAGFLE</sequence>
<dbReference type="RefSeq" id="WP_264225352.1">
    <property type="nucleotide sequence ID" value="NZ_CP107716.1"/>
</dbReference>
<evidence type="ECO:0000313" key="6">
    <source>
        <dbReference type="Proteomes" id="UP001163882"/>
    </source>
</evidence>
<dbReference type="GO" id="GO:0008168">
    <property type="term" value="F:methyltransferase activity"/>
    <property type="evidence" value="ECO:0007669"/>
    <property type="project" value="UniProtKB-KW"/>
</dbReference>
<dbReference type="CDD" id="cd02440">
    <property type="entry name" value="AdoMet_MTases"/>
    <property type="match status" value="1"/>
</dbReference>
<evidence type="ECO:0000313" key="5">
    <source>
        <dbReference type="EMBL" id="UYQ71702.1"/>
    </source>
</evidence>
<evidence type="ECO:0000256" key="1">
    <source>
        <dbReference type="ARBA" id="ARBA00022603"/>
    </source>
</evidence>
<evidence type="ECO:0000259" key="4">
    <source>
        <dbReference type="Pfam" id="PF13649"/>
    </source>
</evidence>
<reference evidence="5" key="1">
    <citation type="submission" date="2022-10" db="EMBL/GenBank/DDBJ databases">
        <title>YIM 151497 complete genome.</title>
        <authorList>
            <person name="Chen X."/>
        </authorList>
    </citation>
    <scope>NUCLEOTIDE SEQUENCE</scope>
    <source>
        <strain evidence="5">YIM 151497</strain>
    </source>
</reference>
<dbReference type="GO" id="GO:0032259">
    <property type="term" value="P:methylation"/>
    <property type="evidence" value="ECO:0007669"/>
    <property type="project" value="UniProtKB-KW"/>
</dbReference>
<evidence type="ECO:0000256" key="2">
    <source>
        <dbReference type="ARBA" id="ARBA00022679"/>
    </source>
</evidence>
<dbReference type="InterPro" id="IPR041698">
    <property type="entry name" value="Methyltransf_25"/>
</dbReference>
<organism evidence="5 6">
    <name type="scientific">Pelagibacterium flavum</name>
    <dbReference type="NCBI Taxonomy" id="2984530"/>
    <lineage>
        <taxon>Bacteria</taxon>
        <taxon>Pseudomonadati</taxon>
        <taxon>Pseudomonadota</taxon>
        <taxon>Alphaproteobacteria</taxon>
        <taxon>Hyphomicrobiales</taxon>
        <taxon>Devosiaceae</taxon>
        <taxon>Pelagibacterium</taxon>
    </lineage>
</organism>
<dbReference type="EMBL" id="CP107716">
    <property type="protein sequence ID" value="UYQ71702.1"/>
    <property type="molecule type" value="Genomic_DNA"/>
</dbReference>